<dbReference type="RefSeq" id="WP_093726039.1">
    <property type="nucleotide sequence ID" value="NZ_FMZB01000002.1"/>
</dbReference>
<organism evidence="1 2">
    <name type="scientific">Terribacillus halophilus</name>
    <dbReference type="NCBI Taxonomy" id="361279"/>
    <lineage>
        <taxon>Bacteria</taxon>
        <taxon>Bacillati</taxon>
        <taxon>Bacillota</taxon>
        <taxon>Bacilli</taxon>
        <taxon>Bacillales</taxon>
        <taxon>Bacillaceae</taxon>
        <taxon>Terribacillus</taxon>
    </lineage>
</organism>
<sequence length="101" mass="11338">MAGSTITINPEQMTDVYNRLLSIATELQTNAIPAIQEIMGLEFYKEGKAIDAIAAYPEANEKFLELMEHYSRISTLVNDTLYQMMQTDTFAAVRIMAALEV</sequence>
<evidence type="ECO:0000313" key="2">
    <source>
        <dbReference type="Proteomes" id="UP000198666"/>
    </source>
</evidence>
<dbReference type="STRING" id="361279.SAMN05421663_102190"/>
<dbReference type="Proteomes" id="UP000198666">
    <property type="component" value="Unassembled WGS sequence"/>
</dbReference>
<dbReference type="EMBL" id="FMZB01000002">
    <property type="protein sequence ID" value="SDC36151.1"/>
    <property type="molecule type" value="Genomic_DNA"/>
</dbReference>
<keyword evidence="2" id="KW-1185">Reference proteome</keyword>
<protein>
    <submittedName>
        <fullName evidence="1">Uncharacterized protein</fullName>
    </submittedName>
</protein>
<evidence type="ECO:0000313" key="1">
    <source>
        <dbReference type="EMBL" id="SDC36151.1"/>
    </source>
</evidence>
<proteinExistence type="predicted"/>
<dbReference type="AlphaFoldDB" id="A0A1G6KZA2"/>
<accession>A0A1G6KZA2</accession>
<name>A0A1G6KZA2_9BACI</name>
<reference evidence="2" key="1">
    <citation type="submission" date="2016-10" db="EMBL/GenBank/DDBJ databases">
        <authorList>
            <person name="Varghese N."/>
            <person name="Submissions S."/>
        </authorList>
    </citation>
    <scope>NUCLEOTIDE SEQUENCE [LARGE SCALE GENOMIC DNA]</scope>
    <source>
        <strain evidence="2">DSM 21620</strain>
    </source>
</reference>
<dbReference type="OrthoDB" id="2365984at2"/>
<gene>
    <name evidence="1" type="ORF">SAMN05421663_102190</name>
</gene>